<sequence>MANVGEVSLDAGFGSFTVVDVETSGLRAAQHRVLSVAALTLDTAGRVTREFHTLLDPGCDPGPVHIHGLTREVLRGAPAFAEVREELSELLTGRVMVAHNARFDYGFLAREFDLTGDVLPVSRRLCTLALARRVCLPVPDCKLATLASYYGIAQTRAHDALDDTRVLAGVLRALVADAARLGVAPPMLACPPKENYRETWNRGSSRTGPKQPCLYTYPGRLGAGEPLVQGMKIAFTGEASVDREILVAEAEAAGLDVTGAVSKLTSALVTNTPRSGTGKARRAVEYATPVLTERQFRTLLEKVRPGRRKDDPAAAAQRGRENRADPPLSGRRFLVLGGSHAQAAAIRARIGELGGSAAVNMSARVTDVLTLPGAESDHRLAKAVELGLPVHGPELLALASAPPLPEPSPSRGQDGEPCVATPVESPRPFAVSDPPPPTVLGPGHVMDLPTAVHGDTWTVRASWVQGRNWEVDVVAFLLDGDEKVSGDDDFVFYNQPETVGIRLNADGPSEQSVDVSLDRLPDHCVRVVFAAALDGAGVTFGDIGAVEIEFAPGPDVGTMARATLDAATEERTLLLAEIYVRGDSWRLRAFGQGYTDGLAALARGYGVDVAG</sequence>
<name>A0ABV3FLN7_9NOCA</name>
<dbReference type="Gene3D" id="3.40.50.10190">
    <property type="entry name" value="BRCT domain"/>
    <property type="match status" value="1"/>
</dbReference>
<feature type="domain" description="BRCT" evidence="5">
    <location>
        <begin position="325"/>
        <end position="402"/>
    </location>
</feature>
<feature type="domain" description="BRCT" evidence="5">
    <location>
        <begin position="225"/>
        <end position="303"/>
    </location>
</feature>
<comment type="caution">
    <text evidence="7">The sequence shown here is derived from an EMBL/GenBank/DDBJ whole genome shotgun (WGS) entry which is preliminary data.</text>
</comment>
<dbReference type="InterPro" id="IPR036420">
    <property type="entry name" value="BRCT_dom_sf"/>
</dbReference>
<evidence type="ECO:0000256" key="3">
    <source>
        <dbReference type="ARBA" id="ARBA00022839"/>
    </source>
</evidence>
<proteinExistence type="predicted"/>
<dbReference type="Proteomes" id="UP001551695">
    <property type="component" value="Unassembled WGS sequence"/>
</dbReference>
<dbReference type="InterPro" id="IPR012337">
    <property type="entry name" value="RNaseH-like_sf"/>
</dbReference>
<dbReference type="SMART" id="SM00479">
    <property type="entry name" value="EXOIII"/>
    <property type="match status" value="1"/>
</dbReference>
<keyword evidence="8" id="KW-1185">Reference proteome</keyword>
<dbReference type="PANTHER" id="PTHR30231">
    <property type="entry name" value="DNA POLYMERASE III SUBUNIT EPSILON"/>
    <property type="match status" value="1"/>
</dbReference>
<dbReference type="CDD" id="cd06127">
    <property type="entry name" value="DEDDh"/>
    <property type="match status" value="1"/>
</dbReference>
<accession>A0ABV3FLN7</accession>
<dbReference type="InterPro" id="IPR013520">
    <property type="entry name" value="Ribonucl_H"/>
</dbReference>
<organism evidence="7 8">
    <name type="scientific">Nocardia aurea</name>
    <dbReference type="NCBI Taxonomy" id="2144174"/>
    <lineage>
        <taxon>Bacteria</taxon>
        <taxon>Bacillati</taxon>
        <taxon>Actinomycetota</taxon>
        <taxon>Actinomycetes</taxon>
        <taxon>Mycobacteriales</taxon>
        <taxon>Nocardiaceae</taxon>
        <taxon>Nocardia</taxon>
    </lineage>
</organism>
<gene>
    <name evidence="7" type="ORF">AB0I48_01020</name>
</gene>
<dbReference type="InterPro" id="IPR006054">
    <property type="entry name" value="DnaQ"/>
</dbReference>
<feature type="region of interest" description="Disordered" evidence="4">
    <location>
        <begin position="303"/>
        <end position="331"/>
    </location>
</feature>
<evidence type="ECO:0000256" key="2">
    <source>
        <dbReference type="ARBA" id="ARBA00022801"/>
    </source>
</evidence>
<dbReference type="InterPro" id="IPR001357">
    <property type="entry name" value="BRCT_dom"/>
</dbReference>
<reference evidence="7 8" key="1">
    <citation type="submission" date="2024-06" db="EMBL/GenBank/DDBJ databases">
        <title>The Natural Products Discovery Center: Release of the First 8490 Sequenced Strains for Exploring Actinobacteria Biosynthetic Diversity.</title>
        <authorList>
            <person name="Kalkreuter E."/>
            <person name="Kautsar S.A."/>
            <person name="Yang D."/>
            <person name="Bader C.D."/>
            <person name="Teijaro C.N."/>
            <person name="Fluegel L."/>
            <person name="Davis C.M."/>
            <person name="Simpson J.R."/>
            <person name="Lauterbach L."/>
            <person name="Steele A.D."/>
            <person name="Gui C."/>
            <person name="Meng S."/>
            <person name="Li G."/>
            <person name="Viehrig K."/>
            <person name="Ye F."/>
            <person name="Su P."/>
            <person name="Kiefer A.F."/>
            <person name="Nichols A."/>
            <person name="Cepeda A.J."/>
            <person name="Yan W."/>
            <person name="Fan B."/>
            <person name="Jiang Y."/>
            <person name="Adhikari A."/>
            <person name="Zheng C.-J."/>
            <person name="Schuster L."/>
            <person name="Cowan T.M."/>
            <person name="Smanski M.J."/>
            <person name="Chevrette M.G."/>
            <person name="De Carvalho L.P.S."/>
            <person name="Shen B."/>
        </authorList>
    </citation>
    <scope>NUCLEOTIDE SEQUENCE [LARGE SCALE GENOMIC DNA]</scope>
    <source>
        <strain evidence="7 8">NPDC050403</strain>
    </source>
</reference>
<dbReference type="Gene3D" id="3.30.420.10">
    <property type="entry name" value="Ribonuclease H-like superfamily/Ribonuclease H"/>
    <property type="match status" value="1"/>
</dbReference>
<dbReference type="InterPro" id="IPR003325">
    <property type="entry name" value="TerD"/>
</dbReference>
<dbReference type="EMBL" id="JBFAKC010000001">
    <property type="protein sequence ID" value="MEV0706126.1"/>
    <property type="molecule type" value="Genomic_DNA"/>
</dbReference>
<dbReference type="InterPro" id="IPR036397">
    <property type="entry name" value="RNaseH_sf"/>
</dbReference>
<dbReference type="SMART" id="SM00292">
    <property type="entry name" value="BRCT"/>
    <property type="match status" value="2"/>
</dbReference>
<evidence type="ECO:0000313" key="8">
    <source>
        <dbReference type="Proteomes" id="UP001551695"/>
    </source>
</evidence>
<dbReference type="Gene3D" id="2.60.60.30">
    <property type="entry name" value="sav2460 like domains"/>
    <property type="match status" value="1"/>
</dbReference>
<dbReference type="Pfam" id="PF02342">
    <property type="entry name" value="TerD"/>
    <property type="match status" value="1"/>
</dbReference>
<evidence type="ECO:0000259" key="6">
    <source>
        <dbReference type="SMART" id="SM00479"/>
    </source>
</evidence>
<feature type="compositionally biased region" description="Basic and acidic residues" evidence="4">
    <location>
        <begin position="303"/>
        <end position="324"/>
    </location>
</feature>
<protein>
    <submittedName>
        <fullName evidence="7">Exonuclease domain-containing protein</fullName>
    </submittedName>
</protein>
<dbReference type="GO" id="GO:0004527">
    <property type="term" value="F:exonuclease activity"/>
    <property type="evidence" value="ECO:0007669"/>
    <property type="project" value="UniProtKB-KW"/>
</dbReference>
<dbReference type="RefSeq" id="WP_357779175.1">
    <property type="nucleotide sequence ID" value="NZ_JBFAKC010000001.1"/>
</dbReference>
<evidence type="ECO:0000256" key="4">
    <source>
        <dbReference type="SAM" id="MobiDB-lite"/>
    </source>
</evidence>
<dbReference type="SUPFAM" id="SSF53098">
    <property type="entry name" value="Ribonuclease H-like"/>
    <property type="match status" value="1"/>
</dbReference>
<keyword evidence="2" id="KW-0378">Hydrolase</keyword>
<evidence type="ECO:0000313" key="7">
    <source>
        <dbReference type="EMBL" id="MEV0706126.1"/>
    </source>
</evidence>
<dbReference type="Pfam" id="PF00929">
    <property type="entry name" value="RNase_T"/>
    <property type="match status" value="1"/>
</dbReference>
<evidence type="ECO:0000256" key="1">
    <source>
        <dbReference type="ARBA" id="ARBA00022722"/>
    </source>
</evidence>
<feature type="domain" description="Exonuclease" evidence="6">
    <location>
        <begin position="15"/>
        <end position="180"/>
    </location>
</feature>
<evidence type="ECO:0000259" key="5">
    <source>
        <dbReference type="SMART" id="SM00292"/>
    </source>
</evidence>
<dbReference type="NCBIfam" id="TIGR00573">
    <property type="entry name" value="dnaq"/>
    <property type="match status" value="1"/>
</dbReference>
<dbReference type="CDD" id="cd06974">
    <property type="entry name" value="TerD_like"/>
    <property type="match status" value="1"/>
</dbReference>
<dbReference type="PANTHER" id="PTHR30231:SF4">
    <property type="entry name" value="PROTEIN NEN2"/>
    <property type="match status" value="1"/>
</dbReference>
<dbReference type="SUPFAM" id="SSF52113">
    <property type="entry name" value="BRCT domain"/>
    <property type="match status" value="1"/>
</dbReference>
<keyword evidence="3 7" id="KW-0269">Exonuclease</keyword>
<keyword evidence="1" id="KW-0540">Nuclease</keyword>